<evidence type="ECO:0000313" key="8">
    <source>
        <dbReference type="EMBL" id="AJP36908.1"/>
    </source>
</evidence>
<dbReference type="EMBL" id="KJ746489">
    <property type="protein sequence ID" value="AJP36908.1"/>
    <property type="molecule type" value="mRNA"/>
</dbReference>
<dbReference type="GO" id="GO:0051082">
    <property type="term" value="F:unfolded protein binding"/>
    <property type="evidence" value="ECO:0007669"/>
    <property type="project" value="TreeGrafter"/>
</dbReference>
<dbReference type="InterPro" id="IPR008978">
    <property type="entry name" value="HSP20-like_chaperone"/>
</dbReference>
<name>A0A0C5IC81_9ORTH</name>
<evidence type="ECO:0000256" key="5">
    <source>
        <dbReference type="RuleBase" id="RU003616"/>
    </source>
</evidence>
<sequence>MALVRELFDELNRPMYIFDQNFGLGMLGDDLLMPRTATVPLLSGYYRPWRHVATRNSGTSNIQNTKNDFKVSLDVQQFKPEEINVKMVDDFVIVEGKHEERQDELGFISRQFTRRYKLPNDVELEGVSSKLSSDGVLTITAPKKQLAPENTKERVIQIVQTNKPALKSAPGSDGDKPEKMEQ</sequence>
<evidence type="ECO:0000256" key="2">
    <source>
        <dbReference type="PIRNR" id="PIRNR036514"/>
    </source>
</evidence>
<dbReference type="AlphaFoldDB" id="A0A0C5IC81"/>
<dbReference type="PANTHER" id="PTHR45640:SF13">
    <property type="entry name" value="HEAT SHOCK PROTEIN 22-RELATED"/>
    <property type="match status" value="1"/>
</dbReference>
<protein>
    <submittedName>
        <fullName evidence="8">Heat shock protein 20.7</fullName>
    </submittedName>
</protein>
<keyword evidence="3" id="KW-0479">Metal-binding</keyword>
<dbReference type="PRINTS" id="PR00299">
    <property type="entry name" value="ACRYSTALLIN"/>
</dbReference>
<dbReference type="CDD" id="cd06526">
    <property type="entry name" value="metazoan_ACD"/>
    <property type="match status" value="1"/>
</dbReference>
<dbReference type="Pfam" id="PF00011">
    <property type="entry name" value="HSP20"/>
    <property type="match status" value="1"/>
</dbReference>
<dbReference type="PANTHER" id="PTHR45640">
    <property type="entry name" value="HEAT SHOCK PROTEIN HSP-12.2-RELATED"/>
    <property type="match status" value="1"/>
</dbReference>
<dbReference type="InterPro" id="IPR001436">
    <property type="entry name" value="Alpha-crystallin/sHSP_animal"/>
</dbReference>
<evidence type="ECO:0000256" key="4">
    <source>
        <dbReference type="PROSITE-ProRule" id="PRU00285"/>
    </source>
</evidence>
<feature type="region of interest" description="Disordered" evidence="6">
    <location>
        <begin position="161"/>
        <end position="182"/>
    </location>
</feature>
<keyword evidence="1 8" id="KW-0346">Stress response</keyword>
<dbReference type="GO" id="GO:0005634">
    <property type="term" value="C:nucleus"/>
    <property type="evidence" value="ECO:0007669"/>
    <property type="project" value="TreeGrafter"/>
</dbReference>
<feature type="binding site" evidence="3">
    <location>
        <position position="100"/>
    </location>
    <ligand>
        <name>Zn(2+)</name>
        <dbReference type="ChEBI" id="CHEBI:29105"/>
        <label>1</label>
    </ligand>
</feature>
<evidence type="ECO:0000256" key="6">
    <source>
        <dbReference type="SAM" id="MobiDB-lite"/>
    </source>
</evidence>
<proteinExistence type="evidence at transcript level"/>
<evidence type="ECO:0000256" key="1">
    <source>
        <dbReference type="ARBA" id="ARBA00023016"/>
    </source>
</evidence>
<keyword evidence="3" id="KW-0862">Zinc</keyword>
<reference evidence="8" key="1">
    <citation type="submission" date="2014-04" db="EMBL/GenBank/DDBJ databases">
        <title>The molecular properties of seven small heat shock proteins and their responses under cadmium stress in Oxya chinensis.</title>
        <authorList>
            <person name="Kou L."/>
            <person name="Wu H."/>
            <person name="Zhang Y."/>
            <person name="Guo Y."/>
            <person name="Zhang J."/>
            <person name="Ma E."/>
        </authorList>
    </citation>
    <scope>NUCLEOTIDE SEQUENCE</scope>
</reference>
<dbReference type="PIRSF" id="PIRSF036514">
    <property type="entry name" value="Sm_HSP_B1"/>
    <property type="match status" value="1"/>
</dbReference>
<feature type="domain" description="SHSP" evidence="7">
    <location>
        <begin position="50"/>
        <end position="159"/>
    </location>
</feature>
<evidence type="ECO:0000259" key="7">
    <source>
        <dbReference type="PROSITE" id="PS01031"/>
    </source>
</evidence>
<evidence type="ECO:0000256" key="3">
    <source>
        <dbReference type="PIRSR" id="PIRSR036514-1"/>
    </source>
</evidence>
<accession>A0A0C5IC81</accession>
<dbReference type="Gene3D" id="2.60.40.790">
    <property type="match status" value="1"/>
</dbReference>
<dbReference type="GO" id="GO:0009408">
    <property type="term" value="P:response to heat"/>
    <property type="evidence" value="ECO:0007669"/>
    <property type="project" value="UniProtKB-ARBA"/>
</dbReference>
<gene>
    <name evidence="8" type="primary">HSP20.7</name>
</gene>
<dbReference type="GO" id="GO:0005737">
    <property type="term" value="C:cytoplasm"/>
    <property type="evidence" value="ECO:0007669"/>
    <property type="project" value="TreeGrafter"/>
</dbReference>
<dbReference type="SUPFAM" id="SSF49764">
    <property type="entry name" value="HSP20-like chaperones"/>
    <property type="match status" value="1"/>
</dbReference>
<organism evidence="8">
    <name type="scientific">Oxya chinensis</name>
    <dbReference type="NCBI Taxonomy" id="165482"/>
    <lineage>
        <taxon>Eukaryota</taxon>
        <taxon>Metazoa</taxon>
        <taxon>Ecdysozoa</taxon>
        <taxon>Arthropoda</taxon>
        <taxon>Hexapoda</taxon>
        <taxon>Insecta</taxon>
        <taxon>Pterygota</taxon>
        <taxon>Neoptera</taxon>
        <taxon>Polyneoptera</taxon>
        <taxon>Orthoptera</taxon>
        <taxon>Caelifera</taxon>
        <taxon>Acrididea</taxon>
        <taxon>Acridomorpha</taxon>
        <taxon>Acridoidea</taxon>
        <taxon>Acrididae</taxon>
        <taxon>Oxyinae</taxon>
        <taxon>Oxya</taxon>
    </lineage>
</organism>
<feature type="binding site" evidence="3">
    <location>
        <position position="98"/>
    </location>
    <ligand>
        <name>Zn(2+)</name>
        <dbReference type="ChEBI" id="CHEBI:29105"/>
        <label>1</label>
    </ligand>
</feature>
<dbReference type="PROSITE" id="PS01031">
    <property type="entry name" value="SHSP"/>
    <property type="match status" value="1"/>
</dbReference>
<dbReference type="GO" id="GO:0042026">
    <property type="term" value="P:protein refolding"/>
    <property type="evidence" value="ECO:0007669"/>
    <property type="project" value="TreeGrafter"/>
</dbReference>
<dbReference type="InterPro" id="IPR002068">
    <property type="entry name" value="A-crystallin/Hsp20_dom"/>
</dbReference>
<dbReference type="InterPro" id="IPR055269">
    <property type="entry name" value="Alpha-crystallin/HSP_16"/>
</dbReference>
<comment type="similarity">
    <text evidence="2 4 5">Belongs to the small heat shock protein (HSP20) family.</text>
</comment>
<dbReference type="GO" id="GO:0046872">
    <property type="term" value="F:metal ion binding"/>
    <property type="evidence" value="ECO:0007669"/>
    <property type="project" value="UniProtKB-KW"/>
</dbReference>
<feature type="compositionally biased region" description="Basic and acidic residues" evidence="6">
    <location>
        <begin position="173"/>
        <end position="182"/>
    </location>
</feature>